<dbReference type="AlphaFoldDB" id="A0A0B5I6W5"/>
<dbReference type="Proteomes" id="UP000031774">
    <property type="component" value="Chromosome"/>
</dbReference>
<evidence type="ECO:0000313" key="2">
    <source>
        <dbReference type="EMBL" id="AJF68336.1"/>
    </source>
</evidence>
<sequence>MWRSEASGRSAMSSAARGRALAASRERIRPSRPRLAFNCGRPPLERARSAATALALRPDTQAIARSDRCGCEATILFAAIHRVEPPLSAG</sequence>
<protein>
    <submittedName>
        <fullName evidence="2">Uncharacterized protein</fullName>
    </submittedName>
</protein>
<dbReference type="HOGENOM" id="CLU_2439633_0_0_11"/>
<dbReference type="EMBL" id="CP010407">
    <property type="protein sequence ID" value="AJF68336.1"/>
    <property type="molecule type" value="Genomic_DNA"/>
</dbReference>
<evidence type="ECO:0000256" key="1">
    <source>
        <dbReference type="SAM" id="MobiDB-lite"/>
    </source>
</evidence>
<name>A0A0B5I6W5_9ACTN</name>
<accession>A0A0B5I6W5</accession>
<keyword evidence="3" id="KW-1185">Reference proteome</keyword>
<reference evidence="2 3" key="1">
    <citation type="submission" date="2014-12" db="EMBL/GenBank/DDBJ databases">
        <title>Complete genome sequence of Streptomyces vietnamensis strain GIMV4.0001, a genetic manipulable producer of the benzoisochromanequinone antibiotic granaticin.</title>
        <authorList>
            <person name="Deng M.R."/>
            <person name="Guo J."/>
            <person name="Ma L.Y."/>
            <person name="Feng G.D."/>
            <person name="Mo C.Y."/>
            <person name="Zhu H.H."/>
        </authorList>
    </citation>
    <scope>NUCLEOTIDE SEQUENCE [LARGE SCALE GENOMIC DNA]</scope>
    <source>
        <strain evidence="3">GIMV4.0001</strain>
    </source>
</reference>
<evidence type="ECO:0000313" key="3">
    <source>
        <dbReference type="Proteomes" id="UP000031774"/>
    </source>
</evidence>
<dbReference type="KEGG" id="svt:SVTN_32290"/>
<proteinExistence type="predicted"/>
<gene>
    <name evidence="2" type="ORF">SVTN_32290</name>
</gene>
<feature type="region of interest" description="Disordered" evidence="1">
    <location>
        <begin position="1"/>
        <end position="41"/>
    </location>
</feature>
<organism evidence="2 3">
    <name type="scientific">Streptomyces vietnamensis</name>
    <dbReference type="NCBI Taxonomy" id="362257"/>
    <lineage>
        <taxon>Bacteria</taxon>
        <taxon>Bacillati</taxon>
        <taxon>Actinomycetota</taxon>
        <taxon>Actinomycetes</taxon>
        <taxon>Kitasatosporales</taxon>
        <taxon>Streptomycetaceae</taxon>
        <taxon>Streptomyces</taxon>
    </lineage>
</organism>
<feature type="compositionally biased region" description="Low complexity" evidence="1">
    <location>
        <begin position="1"/>
        <end position="23"/>
    </location>
</feature>